<dbReference type="EMBL" id="CP015136">
    <property type="protein sequence ID" value="AMY12409.1"/>
    <property type="molecule type" value="Genomic_DNA"/>
</dbReference>
<feature type="domain" description="Hcy-binding" evidence="4">
    <location>
        <begin position="4"/>
        <end position="309"/>
    </location>
</feature>
<dbReference type="Gene3D" id="3.20.20.330">
    <property type="entry name" value="Homocysteine-binding-like domain"/>
    <property type="match status" value="1"/>
</dbReference>
<evidence type="ECO:0000256" key="2">
    <source>
        <dbReference type="ARBA" id="ARBA00022679"/>
    </source>
</evidence>
<dbReference type="STRING" id="1855912.LuPra_05682"/>
<evidence type="ECO:0000313" key="5">
    <source>
        <dbReference type="EMBL" id="AMY12409.1"/>
    </source>
</evidence>
<dbReference type="SUPFAM" id="SSF82282">
    <property type="entry name" value="Homocysteine S-methyltransferase"/>
    <property type="match status" value="1"/>
</dbReference>
<dbReference type="PROSITE" id="PS50970">
    <property type="entry name" value="HCY"/>
    <property type="match status" value="1"/>
</dbReference>
<dbReference type="InterPro" id="IPR003726">
    <property type="entry name" value="HCY_dom"/>
</dbReference>
<keyword evidence="3" id="KW-0479">Metal-binding</keyword>
<dbReference type="AlphaFoldDB" id="A0A143PX91"/>
<feature type="binding site" evidence="3">
    <location>
        <position position="294"/>
    </location>
    <ligand>
        <name>Zn(2+)</name>
        <dbReference type="ChEBI" id="CHEBI:29105"/>
    </ligand>
</feature>
<dbReference type="GO" id="GO:0046872">
    <property type="term" value="F:metal ion binding"/>
    <property type="evidence" value="ECO:0007669"/>
    <property type="project" value="UniProtKB-KW"/>
</dbReference>
<keyword evidence="3" id="KW-0862">Zinc</keyword>
<evidence type="ECO:0000313" key="6">
    <source>
        <dbReference type="Proteomes" id="UP000076079"/>
    </source>
</evidence>
<dbReference type="InterPro" id="IPR036589">
    <property type="entry name" value="HCY_dom_sf"/>
</dbReference>
<keyword evidence="2 3" id="KW-0808">Transferase</keyword>
<keyword evidence="1 3" id="KW-0489">Methyltransferase</keyword>
<sequence length="314" mass="34071">MSHNRSNLPQLRDQLFLTDGGMETYLIFQQGLELPDFASFHLLQTPEGEEAIRAYFRAYAGIARRYGTGMVLDTPTWRASADWGARHGLDADALVRVNGRAVSLLEELRDEFAPVPVVISGCIGPRGDGYVPDAMMTVRHAEAYHQAQVDALSATNADMLCALTLNYVEEAIGVTHAARTAGMPIAIAFTVETNGKLPTGQSLGSAIRIVDGATSGYPVYYMVNCAHPTHFAHLLDPEEHWVRRIRGIRANASCRSHAELNECADLDTGDPLGLGASYAELRRRLPQLTVLGGCCGTDHRHIEAIASACMPVVA</sequence>
<dbReference type="PATRIC" id="fig|1813736.3.peg.5970"/>
<feature type="binding site" evidence="3">
    <location>
        <position position="295"/>
    </location>
    <ligand>
        <name>Zn(2+)</name>
        <dbReference type="ChEBI" id="CHEBI:29105"/>
    </ligand>
</feature>
<dbReference type="Pfam" id="PF02574">
    <property type="entry name" value="S-methyl_trans"/>
    <property type="match status" value="1"/>
</dbReference>
<evidence type="ECO:0000259" key="4">
    <source>
        <dbReference type="PROSITE" id="PS50970"/>
    </source>
</evidence>
<reference evidence="6" key="2">
    <citation type="submission" date="2016-04" db="EMBL/GenBank/DDBJ databases">
        <title>First Complete Genome Sequence of a Subdivision 6 Acidobacterium.</title>
        <authorList>
            <person name="Huang S."/>
            <person name="Vieira S."/>
            <person name="Bunk B."/>
            <person name="Riedel T."/>
            <person name="Sproeer C."/>
            <person name="Overmann J."/>
        </authorList>
    </citation>
    <scope>NUCLEOTIDE SEQUENCE [LARGE SCALE GENOMIC DNA]</scope>
    <source>
        <strain evidence="6">DSM 100886 HEG_-6_39</strain>
    </source>
</reference>
<dbReference type="OrthoDB" id="9803687at2"/>
<organism evidence="5 6">
    <name type="scientific">Luteitalea pratensis</name>
    <dbReference type="NCBI Taxonomy" id="1855912"/>
    <lineage>
        <taxon>Bacteria</taxon>
        <taxon>Pseudomonadati</taxon>
        <taxon>Acidobacteriota</taxon>
        <taxon>Vicinamibacteria</taxon>
        <taxon>Vicinamibacterales</taxon>
        <taxon>Vicinamibacteraceae</taxon>
        <taxon>Luteitalea</taxon>
    </lineage>
</organism>
<dbReference type="RefSeq" id="WP_110174906.1">
    <property type="nucleotide sequence ID" value="NZ_CP015136.1"/>
</dbReference>
<dbReference type="PANTHER" id="PTHR11103">
    <property type="entry name" value="SLR1189 PROTEIN"/>
    <property type="match status" value="1"/>
</dbReference>
<protein>
    <submittedName>
        <fullName evidence="5">Bifunctional homocysteine S-methyltransferase/5,10-methylenetetrahydrofolate reductase</fullName>
    </submittedName>
</protein>
<dbReference type="GO" id="GO:0008168">
    <property type="term" value="F:methyltransferase activity"/>
    <property type="evidence" value="ECO:0007669"/>
    <property type="project" value="UniProtKB-UniRule"/>
</dbReference>
<dbReference type="KEGG" id="abac:LuPra_05682"/>
<dbReference type="PANTHER" id="PTHR11103:SF18">
    <property type="entry name" value="SLR1189 PROTEIN"/>
    <property type="match status" value="1"/>
</dbReference>
<feature type="binding site" evidence="3">
    <location>
        <position position="225"/>
    </location>
    <ligand>
        <name>Zn(2+)</name>
        <dbReference type="ChEBI" id="CHEBI:29105"/>
    </ligand>
</feature>
<proteinExistence type="predicted"/>
<keyword evidence="6" id="KW-1185">Reference proteome</keyword>
<evidence type="ECO:0000256" key="1">
    <source>
        <dbReference type="ARBA" id="ARBA00022603"/>
    </source>
</evidence>
<dbReference type="Proteomes" id="UP000076079">
    <property type="component" value="Chromosome"/>
</dbReference>
<gene>
    <name evidence="5" type="primary">yitJ_2</name>
    <name evidence="5" type="ORF">LuPra_05682</name>
</gene>
<dbReference type="GO" id="GO:0032259">
    <property type="term" value="P:methylation"/>
    <property type="evidence" value="ECO:0007669"/>
    <property type="project" value="UniProtKB-KW"/>
</dbReference>
<evidence type="ECO:0000256" key="3">
    <source>
        <dbReference type="PROSITE-ProRule" id="PRU00333"/>
    </source>
</evidence>
<accession>A0A143PX91</accession>
<reference evidence="5 6" key="1">
    <citation type="journal article" date="2016" name="Genome Announc.">
        <title>First Complete Genome Sequence of a Subdivision 6 Acidobacterium Strain.</title>
        <authorList>
            <person name="Huang S."/>
            <person name="Vieira S."/>
            <person name="Bunk B."/>
            <person name="Riedel T."/>
            <person name="Sproer C."/>
            <person name="Overmann J."/>
        </authorList>
    </citation>
    <scope>NUCLEOTIDE SEQUENCE [LARGE SCALE GENOMIC DNA]</scope>
    <source>
        <strain evidence="6">DSM 100886 HEG_-6_39</strain>
    </source>
</reference>
<name>A0A143PX91_LUTPR</name>
<comment type="cofactor">
    <cofactor evidence="3">
        <name>Zn(2+)</name>
        <dbReference type="ChEBI" id="CHEBI:29105"/>
    </cofactor>
</comment>